<dbReference type="AlphaFoldDB" id="A0A8H9HBN0"/>
<accession>A0A8H9HBN0</accession>
<keyword evidence="3" id="KW-1185">Reference proteome</keyword>
<protein>
    <submittedName>
        <fullName evidence="2">Uncharacterized protein</fullName>
    </submittedName>
</protein>
<reference evidence="2" key="1">
    <citation type="journal article" date="2014" name="Int. J. Syst. Evol. Microbiol.">
        <title>Complete genome sequence of Corynebacterium casei LMG S-19264T (=DSM 44701T), isolated from a smear-ripened cheese.</title>
        <authorList>
            <consortium name="US DOE Joint Genome Institute (JGI-PGF)"/>
            <person name="Walter F."/>
            <person name="Albersmeier A."/>
            <person name="Kalinowski J."/>
            <person name="Ruckert C."/>
        </authorList>
    </citation>
    <scope>NUCLEOTIDE SEQUENCE</scope>
    <source>
        <strain evidence="2">CGMCC 4.7372</strain>
    </source>
</reference>
<dbReference type="Proteomes" id="UP000614239">
    <property type="component" value="Unassembled WGS sequence"/>
</dbReference>
<dbReference type="EMBL" id="BMNJ01000001">
    <property type="protein sequence ID" value="GGO95154.1"/>
    <property type="molecule type" value="Genomic_DNA"/>
</dbReference>
<sequence length="106" mass="11375">MDWANASHDVMLEKGILKLRHFLLSQGPTRTPLATKMLHEERGAGRGPAERVSLRLTPGGRGSVLSSSGRDRVDGSQLPELLEALEAEPADGDRDPEGYQAVDDGG</sequence>
<proteinExistence type="predicted"/>
<evidence type="ECO:0000256" key="1">
    <source>
        <dbReference type="SAM" id="MobiDB-lite"/>
    </source>
</evidence>
<evidence type="ECO:0000313" key="2">
    <source>
        <dbReference type="EMBL" id="GGO95154.1"/>
    </source>
</evidence>
<gene>
    <name evidence="2" type="ORF">GCM10011612_02320</name>
</gene>
<comment type="caution">
    <text evidence="2">The sequence shown here is derived from an EMBL/GenBank/DDBJ whole genome shotgun (WGS) entry which is preliminary data.</text>
</comment>
<name>A0A8H9HBN0_9ACTO</name>
<organism evidence="2 3">
    <name type="scientific">Actinomyces gaoshouyii</name>
    <dbReference type="NCBI Taxonomy" id="1960083"/>
    <lineage>
        <taxon>Bacteria</taxon>
        <taxon>Bacillati</taxon>
        <taxon>Actinomycetota</taxon>
        <taxon>Actinomycetes</taxon>
        <taxon>Actinomycetales</taxon>
        <taxon>Actinomycetaceae</taxon>
        <taxon>Actinomyces</taxon>
    </lineage>
</organism>
<reference evidence="2" key="2">
    <citation type="submission" date="2020-09" db="EMBL/GenBank/DDBJ databases">
        <authorList>
            <person name="Sun Q."/>
            <person name="Zhou Y."/>
        </authorList>
    </citation>
    <scope>NUCLEOTIDE SEQUENCE</scope>
    <source>
        <strain evidence="2">CGMCC 4.7372</strain>
    </source>
</reference>
<evidence type="ECO:0000313" key="3">
    <source>
        <dbReference type="Proteomes" id="UP000614239"/>
    </source>
</evidence>
<feature type="region of interest" description="Disordered" evidence="1">
    <location>
        <begin position="39"/>
        <end position="106"/>
    </location>
</feature>
<feature type="compositionally biased region" description="Basic and acidic residues" evidence="1">
    <location>
        <begin position="39"/>
        <end position="53"/>
    </location>
</feature>